<accession>A0A173SJF4</accession>
<feature type="transmembrane region" description="Helical" evidence="1">
    <location>
        <begin position="12"/>
        <end position="30"/>
    </location>
</feature>
<keyword evidence="2" id="KW-0436">Ligase</keyword>
<keyword evidence="1" id="KW-0812">Transmembrane</keyword>
<gene>
    <name evidence="2" type="ORF">ERS852582_01048</name>
</gene>
<feature type="transmembrane region" description="Helical" evidence="1">
    <location>
        <begin position="184"/>
        <end position="201"/>
    </location>
</feature>
<dbReference type="Proteomes" id="UP000095649">
    <property type="component" value="Unassembled WGS sequence"/>
</dbReference>
<feature type="transmembrane region" description="Helical" evidence="1">
    <location>
        <begin position="66"/>
        <end position="87"/>
    </location>
</feature>
<keyword evidence="1" id="KW-0472">Membrane</keyword>
<dbReference type="GO" id="GO:0016874">
    <property type="term" value="F:ligase activity"/>
    <property type="evidence" value="ECO:0007669"/>
    <property type="project" value="UniProtKB-KW"/>
</dbReference>
<feature type="transmembrane region" description="Helical" evidence="1">
    <location>
        <begin position="207"/>
        <end position="223"/>
    </location>
</feature>
<dbReference type="AlphaFoldDB" id="A0A173SJF4"/>
<dbReference type="EMBL" id="CYXN01000005">
    <property type="protein sequence ID" value="CUM89917.1"/>
    <property type="molecule type" value="Genomic_DNA"/>
</dbReference>
<name>A0A173SJF4_9FIRM</name>
<evidence type="ECO:0000313" key="3">
    <source>
        <dbReference type="Proteomes" id="UP000095649"/>
    </source>
</evidence>
<feature type="transmembrane region" description="Helical" evidence="1">
    <location>
        <begin position="230"/>
        <end position="251"/>
    </location>
</feature>
<feature type="transmembrane region" description="Helical" evidence="1">
    <location>
        <begin position="162"/>
        <end position="179"/>
    </location>
</feature>
<proteinExistence type="predicted"/>
<dbReference type="RefSeq" id="WP_155515378.1">
    <property type="nucleotide sequence ID" value="NZ_CYXN01000005.1"/>
</dbReference>
<evidence type="ECO:0000313" key="2">
    <source>
        <dbReference type="EMBL" id="CUM89917.1"/>
    </source>
</evidence>
<feature type="transmembrane region" description="Helical" evidence="1">
    <location>
        <begin position="36"/>
        <end position="54"/>
    </location>
</feature>
<organism evidence="2 3">
    <name type="scientific">Faecalibacterium prausnitzii</name>
    <dbReference type="NCBI Taxonomy" id="853"/>
    <lineage>
        <taxon>Bacteria</taxon>
        <taxon>Bacillati</taxon>
        <taxon>Bacillota</taxon>
        <taxon>Clostridia</taxon>
        <taxon>Eubacteriales</taxon>
        <taxon>Oscillospiraceae</taxon>
        <taxon>Faecalibacterium</taxon>
    </lineage>
</organism>
<protein>
    <submittedName>
        <fullName evidence="2">Lipid A core-O-antigen ligase and related enzymes</fullName>
    </submittedName>
</protein>
<reference evidence="2 3" key="1">
    <citation type="submission" date="2015-09" db="EMBL/GenBank/DDBJ databases">
        <authorList>
            <consortium name="Pathogen Informatics"/>
        </authorList>
    </citation>
    <scope>NUCLEOTIDE SEQUENCE [LARGE SCALE GENOMIC DNA]</scope>
    <source>
        <strain evidence="2 3">2789STDY5834970</strain>
    </source>
</reference>
<feature type="transmembrane region" description="Helical" evidence="1">
    <location>
        <begin position="380"/>
        <end position="409"/>
    </location>
</feature>
<keyword evidence="1" id="KW-1133">Transmembrane helix</keyword>
<dbReference type="OrthoDB" id="3229240at2"/>
<evidence type="ECO:0000256" key="1">
    <source>
        <dbReference type="SAM" id="Phobius"/>
    </source>
</evidence>
<sequence length="419" mass="48409">MRSRLFKIKYKDILYWTLWICLTQGIFSSYFGFSQINYLCDLLLILLLVVKVASKKIHTVRLTERIECVPILLFFLIAFIGWCLNTVPFPMALWGVRNYGRFFLYFIFCSTMLDADDVEKMEDTFVKLFPIHCGLIAFQYLIQGYNQDYLSGLFGTSQGGNGGLMIYLLIMMCIVMARYEYKRLSLVQFVLYLVLILVNAALSELKFLFIVAILLLAWYLLMSRRKGRGMIMALAFIIIIYLGAQILYYMFPEYANFLDIDNILNQVSAQEVYASQLDVGRTSVFSKLSPVIARWGGNKALWIGIGLGNADYSTAMTFLNSPFYKIYGAMHYIWLSLGYLFVETGYLGTIVYAAFFVMLAVISIFKYQQEADYRNLLGTFFPLVCLILLVYNSALRSNYAYMIFVVLAWNRVRERKASE</sequence>